<name>A0A1I5AHY0_9GAMM</name>
<dbReference type="STRING" id="578942.SAMN05216289_13816"/>
<dbReference type="RefSeq" id="WP_092410466.1">
    <property type="nucleotide sequence ID" value="NZ_FOVF01000038.1"/>
</dbReference>
<evidence type="ECO:0000313" key="1">
    <source>
        <dbReference type="EMBL" id="SFN62045.1"/>
    </source>
</evidence>
<dbReference type="Proteomes" id="UP000198575">
    <property type="component" value="Unassembled WGS sequence"/>
</dbReference>
<gene>
    <name evidence="1" type="ORF">SAMN05216289_13816</name>
</gene>
<proteinExistence type="predicted"/>
<accession>A0A1I5AHY0</accession>
<reference evidence="1 2" key="1">
    <citation type="submission" date="2016-10" db="EMBL/GenBank/DDBJ databases">
        <authorList>
            <person name="de Groot N.N."/>
        </authorList>
    </citation>
    <scope>NUCLEOTIDE SEQUENCE [LARGE SCALE GENOMIC DNA]</scope>
    <source>
        <strain evidence="1 2">CGMCC 1.7659</strain>
    </source>
</reference>
<organism evidence="1 2">
    <name type="scientific">Dokdonella immobilis</name>
    <dbReference type="NCBI Taxonomy" id="578942"/>
    <lineage>
        <taxon>Bacteria</taxon>
        <taxon>Pseudomonadati</taxon>
        <taxon>Pseudomonadota</taxon>
        <taxon>Gammaproteobacteria</taxon>
        <taxon>Lysobacterales</taxon>
        <taxon>Rhodanobacteraceae</taxon>
        <taxon>Dokdonella</taxon>
    </lineage>
</organism>
<protein>
    <submittedName>
        <fullName evidence="1">Uncharacterized protein</fullName>
    </submittedName>
</protein>
<dbReference type="EMBL" id="FOVF01000038">
    <property type="protein sequence ID" value="SFN62045.1"/>
    <property type="molecule type" value="Genomic_DNA"/>
</dbReference>
<dbReference type="OrthoDB" id="5956039at2"/>
<evidence type="ECO:0000313" key="2">
    <source>
        <dbReference type="Proteomes" id="UP000198575"/>
    </source>
</evidence>
<keyword evidence="2" id="KW-1185">Reference proteome</keyword>
<sequence>MDDPIPAWQCIGCGRIEAPQTCIGVCQDRKVFLVPLQDHQEALGQIQQMLGQIDAMQRVLARIAHTTPRAGQWEASYRTIQAEAKALLASLPD</sequence>
<dbReference type="AlphaFoldDB" id="A0A1I5AHY0"/>